<name>A0AAV1D7R0_OLDCO</name>
<reference evidence="1" key="1">
    <citation type="submission" date="2023-03" db="EMBL/GenBank/DDBJ databases">
        <authorList>
            <person name="Julca I."/>
        </authorList>
    </citation>
    <scope>NUCLEOTIDE SEQUENCE</scope>
</reference>
<keyword evidence="2" id="KW-1185">Reference proteome</keyword>
<evidence type="ECO:0000313" key="1">
    <source>
        <dbReference type="EMBL" id="CAI9103486.1"/>
    </source>
</evidence>
<dbReference type="GO" id="GO:0051603">
    <property type="term" value="P:proteolysis involved in protein catabolic process"/>
    <property type="evidence" value="ECO:0007669"/>
    <property type="project" value="InterPro"/>
</dbReference>
<dbReference type="SUPFAM" id="SSF56235">
    <property type="entry name" value="N-terminal nucleophile aminohydrolases (Ntn hydrolases)"/>
    <property type="match status" value="1"/>
</dbReference>
<protein>
    <submittedName>
        <fullName evidence="1">OLC1v1001977C1</fullName>
    </submittedName>
</protein>
<dbReference type="Gene3D" id="3.60.20.10">
    <property type="entry name" value="Glutamine Phosphoribosylpyrophosphate, subunit 1, domain 1"/>
    <property type="match status" value="1"/>
</dbReference>
<dbReference type="Proteomes" id="UP001161247">
    <property type="component" value="Chromosome 4"/>
</dbReference>
<gene>
    <name evidence="1" type="ORF">OLC1_LOCUS12638</name>
</gene>
<dbReference type="EMBL" id="OX459121">
    <property type="protein sequence ID" value="CAI9103486.1"/>
    <property type="molecule type" value="Genomic_DNA"/>
</dbReference>
<accession>A0AAV1D7R0</accession>
<dbReference type="Pfam" id="PF00227">
    <property type="entry name" value="Proteasome"/>
    <property type="match status" value="1"/>
</dbReference>
<dbReference type="GO" id="GO:0005839">
    <property type="term" value="C:proteasome core complex"/>
    <property type="evidence" value="ECO:0007669"/>
    <property type="project" value="InterPro"/>
</dbReference>
<dbReference type="InterPro" id="IPR029055">
    <property type="entry name" value="Ntn_hydrolases_N"/>
</dbReference>
<dbReference type="AlphaFoldDB" id="A0AAV1D7R0"/>
<organism evidence="1 2">
    <name type="scientific">Oldenlandia corymbosa var. corymbosa</name>
    <dbReference type="NCBI Taxonomy" id="529605"/>
    <lineage>
        <taxon>Eukaryota</taxon>
        <taxon>Viridiplantae</taxon>
        <taxon>Streptophyta</taxon>
        <taxon>Embryophyta</taxon>
        <taxon>Tracheophyta</taxon>
        <taxon>Spermatophyta</taxon>
        <taxon>Magnoliopsida</taxon>
        <taxon>eudicotyledons</taxon>
        <taxon>Gunneridae</taxon>
        <taxon>Pentapetalae</taxon>
        <taxon>asterids</taxon>
        <taxon>lamiids</taxon>
        <taxon>Gentianales</taxon>
        <taxon>Rubiaceae</taxon>
        <taxon>Rubioideae</taxon>
        <taxon>Spermacoceae</taxon>
        <taxon>Hedyotis-Oldenlandia complex</taxon>
        <taxon>Oldenlandia</taxon>
    </lineage>
</organism>
<sequence>MKQGQKMKPKRKFGDILKKSFKLRSQKGSRRSSAKSFSVPRHGKTIVYTNFTNYDMVDASFLVVDTREGHTSDNDPFYHVDNDVVHKIKNIRRTVPIYAAGRGDGWQSDYLTRKLYSYLFATARQASLFLSRFLYRLSHWSRDSHKRQFWLKAKLVVSGDINGHLDGYVIYGDGDIRTLETYFAMDSGGDWAREVIREKYRPYMDTDFAGELMCNAICKAASEDLATGGRIHLKYVSEFEVNDHFPWVNAERNIEWLNTFFFLSSRDFLCGVLNFF</sequence>
<dbReference type="InterPro" id="IPR001353">
    <property type="entry name" value="Proteasome_sua/b"/>
</dbReference>
<proteinExistence type="predicted"/>
<evidence type="ECO:0000313" key="2">
    <source>
        <dbReference type="Proteomes" id="UP001161247"/>
    </source>
</evidence>